<feature type="domain" description="ABC transmembrane type-1" evidence="8">
    <location>
        <begin position="92"/>
        <end position="331"/>
    </location>
</feature>
<dbReference type="Pfam" id="PF06472">
    <property type="entry name" value="ABC_membrane_2"/>
    <property type="match status" value="1"/>
</dbReference>
<dbReference type="InterPro" id="IPR027417">
    <property type="entry name" value="P-loop_NTPase"/>
</dbReference>
<proteinExistence type="inferred from homology"/>
<reference evidence="10" key="1">
    <citation type="submission" date="2017-02" db="UniProtKB">
        <authorList>
            <consortium name="WormBaseParasite"/>
        </authorList>
    </citation>
    <scope>IDENTIFICATION</scope>
</reference>
<dbReference type="AlphaFoldDB" id="A0A0N5AER7"/>
<dbReference type="Gene3D" id="3.40.50.300">
    <property type="entry name" value="P-loop containing nucleotide triphosphate hydrolases"/>
    <property type="match status" value="1"/>
</dbReference>
<dbReference type="InterPro" id="IPR011527">
    <property type="entry name" value="ABC1_TM_dom"/>
</dbReference>
<keyword evidence="4 6" id="KW-1133">Transmembrane helix</keyword>
<evidence type="ECO:0000313" key="9">
    <source>
        <dbReference type="Proteomes" id="UP000046393"/>
    </source>
</evidence>
<dbReference type="PROSITE" id="PS50893">
    <property type="entry name" value="ABC_TRANSPORTER_2"/>
    <property type="match status" value="1"/>
</dbReference>
<evidence type="ECO:0000256" key="3">
    <source>
        <dbReference type="ARBA" id="ARBA00022692"/>
    </source>
</evidence>
<comment type="similarity">
    <text evidence="1">Belongs to the ABC transporter superfamily. ABCD family. Peroxisomal fatty acyl CoA transporter (TC 3.A.1.203) subfamily.</text>
</comment>
<dbReference type="GO" id="GO:0005778">
    <property type="term" value="C:peroxisomal membrane"/>
    <property type="evidence" value="ECO:0007669"/>
    <property type="project" value="TreeGrafter"/>
</dbReference>
<evidence type="ECO:0000256" key="1">
    <source>
        <dbReference type="ARBA" id="ARBA00008575"/>
    </source>
</evidence>
<dbReference type="GO" id="GO:0005524">
    <property type="term" value="F:ATP binding"/>
    <property type="evidence" value="ECO:0007669"/>
    <property type="project" value="InterPro"/>
</dbReference>
<dbReference type="SUPFAM" id="SSF90123">
    <property type="entry name" value="ABC transporter transmembrane region"/>
    <property type="match status" value="1"/>
</dbReference>
<evidence type="ECO:0000256" key="2">
    <source>
        <dbReference type="ARBA" id="ARBA00022448"/>
    </source>
</evidence>
<dbReference type="PANTHER" id="PTHR11384:SF65">
    <property type="entry name" value="ABC TRANSPORTER DOMAIN-CONTAINING PROTEIN"/>
    <property type="match status" value="1"/>
</dbReference>
<keyword evidence="9" id="KW-1185">Reference proteome</keyword>
<dbReference type="GO" id="GO:0016887">
    <property type="term" value="F:ATP hydrolysis activity"/>
    <property type="evidence" value="ECO:0007669"/>
    <property type="project" value="InterPro"/>
</dbReference>
<dbReference type="Gene3D" id="1.20.1560.10">
    <property type="entry name" value="ABC transporter type 1, transmembrane domain"/>
    <property type="match status" value="1"/>
</dbReference>
<feature type="domain" description="ABC transporter" evidence="7">
    <location>
        <begin position="406"/>
        <end position="605"/>
    </location>
</feature>
<keyword evidence="5 6" id="KW-0472">Membrane</keyword>
<dbReference type="InterPro" id="IPR050835">
    <property type="entry name" value="ABC_transporter_sub-D"/>
</dbReference>
<feature type="transmembrane region" description="Helical" evidence="6">
    <location>
        <begin position="151"/>
        <end position="174"/>
    </location>
</feature>
<dbReference type="WBParaSite" id="SMUV_0000273701-mRNA-1">
    <property type="protein sequence ID" value="SMUV_0000273701-mRNA-1"/>
    <property type="gene ID" value="SMUV_0000273701"/>
</dbReference>
<dbReference type="GO" id="GO:0042760">
    <property type="term" value="P:very long-chain fatty acid catabolic process"/>
    <property type="evidence" value="ECO:0007669"/>
    <property type="project" value="TreeGrafter"/>
</dbReference>
<evidence type="ECO:0000259" key="7">
    <source>
        <dbReference type="PROSITE" id="PS50893"/>
    </source>
</evidence>
<dbReference type="Proteomes" id="UP000046393">
    <property type="component" value="Unplaced"/>
</dbReference>
<dbReference type="GO" id="GO:0006635">
    <property type="term" value="P:fatty acid beta-oxidation"/>
    <property type="evidence" value="ECO:0007669"/>
    <property type="project" value="TreeGrafter"/>
</dbReference>
<sequence length="605" mass="69427">MGRHRDIHQSYGVGIQFLKKLFLVGKLLFNNGQYAVLLVMITLGISIGNEFVGYYVGLIPGKMYGTLLASDKDRFWYTFYTGTLICLGKCMLGASLSYASWMLYLVWRRNGVRGLHSLYFANGTYYRLNCVDDQGVDNPDQRMTQDVERMCNLLAVSVVPNIIIGPFIVAWYTWKTWASAGLRGVGIVYGYFIFGTIVNRFLISPMAKWSARVEKAEGNFRYKHASVRANAESSILYRAEHFELFECNKLFDMLFNRQFRFLCWKFPTLFWQLTFDYYGGVFTYLIQFIPVFLLHSYDDLSPSELGTVLSNNAFFYISLINSFTRITDVALTAGEMAGILQRYLRSFVHALLDFLITTVADFMISAQDKSEQCYLNEDEGVFRNEDENVDVSLYIEKGGSSGDTLYEFKEVSYCVPNDRSRKLIEDLNLSVKRGENLILTGSSGVGKSSLLRVIANIWQISEGLIQQYVDERRVMHLPQRPYLPTGYLSLLQQICFPEIAECKNFDSEDLERIHSILKLLDLTDLVERCGTFDQPVDFEWQDSLTPGEQQRLSFARILFRKPVLVLLDEATSSVGVDMEHKMYQILRDVGFILSCCISQININFF</sequence>
<dbReference type="PROSITE" id="PS50929">
    <property type="entry name" value="ABC_TM1F"/>
    <property type="match status" value="1"/>
</dbReference>
<dbReference type="InterPro" id="IPR003439">
    <property type="entry name" value="ABC_transporter-like_ATP-bd"/>
</dbReference>
<dbReference type="STRING" id="451379.A0A0N5AER7"/>
<dbReference type="GO" id="GO:0005324">
    <property type="term" value="F:long-chain fatty acid transmembrane transporter activity"/>
    <property type="evidence" value="ECO:0007669"/>
    <property type="project" value="TreeGrafter"/>
</dbReference>
<dbReference type="GO" id="GO:0007031">
    <property type="term" value="P:peroxisome organization"/>
    <property type="evidence" value="ECO:0007669"/>
    <property type="project" value="TreeGrafter"/>
</dbReference>
<feature type="transmembrane region" description="Helical" evidence="6">
    <location>
        <begin position="275"/>
        <end position="293"/>
    </location>
</feature>
<evidence type="ECO:0000256" key="5">
    <source>
        <dbReference type="ARBA" id="ARBA00023136"/>
    </source>
</evidence>
<dbReference type="GO" id="GO:0015910">
    <property type="term" value="P:long-chain fatty acid import into peroxisome"/>
    <property type="evidence" value="ECO:0007669"/>
    <property type="project" value="TreeGrafter"/>
</dbReference>
<dbReference type="InterPro" id="IPR036640">
    <property type="entry name" value="ABC1_TM_sf"/>
</dbReference>
<evidence type="ECO:0000313" key="10">
    <source>
        <dbReference type="WBParaSite" id="SMUV_0000273701-mRNA-1"/>
    </source>
</evidence>
<feature type="transmembrane region" description="Helical" evidence="6">
    <location>
        <begin position="77"/>
        <end position="107"/>
    </location>
</feature>
<keyword evidence="2" id="KW-0813">Transport</keyword>
<keyword evidence="3 6" id="KW-0812">Transmembrane</keyword>
<feature type="transmembrane region" description="Helical" evidence="6">
    <location>
        <begin position="34"/>
        <end position="57"/>
    </location>
</feature>
<dbReference type="Pfam" id="PF00005">
    <property type="entry name" value="ABC_tran"/>
    <property type="match status" value="1"/>
</dbReference>
<evidence type="ECO:0000256" key="4">
    <source>
        <dbReference type="ARBA" id="ARBA00022989"/>
    </source>
</evidence>
<organism evidence="9 10">
    <name type="scientific">Syphacia muris</name>
    <dbReference type="NCBI Taxonomy" id="451379"/>
    <lineage>
        <taxon>Eukaryota</taxon>
        <taxon>Metazoa</taxon>
        <taxon>Ecdysozoa</taxon>
        <taxon>Nematoda</taxon>
        <taxon>Chromadorea</taxon>
        <taxon>Rhabditida</taxon>
        <taxon>Spirurina</taxon>
        <taxon>Oxyuridomorpha</taxon>
        <taxon>Oxyuroidea</taxon>
        <taxon>Oxyuridae</taxon>
        <taxon>Syphacia</taxon>
    </lineage>
</organism>
<feature type="transmembrane region" description="Helical" evidence="6">
    <location>
        <begin position="180"/>
        <end position="202"/>
    </location>
</feature>
<dbReference type="GO" id="GO:0140359">
    <property type="term" value="F:ABC-type transporter activity"/>
    <property type="evidence" value="ECO:0007669"/>
    <property type="project" value="InterPro"/>
</dbReference>
<protein>
    <submittedName>
        <fullName evidence="10">ABC transporter domain-containing protein</fullName>
    </submittedName>
</protein>
<dbReference type="SUPFAM" id="SSF52540">
    <property type="entry name" value="P-loop containing nucleoside triphosphate hydrolases"/>
    <property type="match status" value="1"/>
</dbReference>
<evidence type="ECO:0000256" key="6">
    <source>
        <dbReference type="SAM" id="Phobius"/>
    </source>
</evidence>
<name>A0A0N5AER7_9BILA</name>
<accession>A0A0N5AER7</accession>
<dbReference type="PANTHER" id="PTHR11384">
    <property type="entry name" value="ATP-BINDING CASSETTE, SUB-FAMILY D MEMBER"/>
    <property type="match status" value="1"/>
</dbReference>
<evidence type="ECO:0000259" key="8">
    <source>
        <dbReference type="PROSITE" id="PS50929"/>
    </source>
</evidence>